<keyword evidence="2" id="KW-1133">Transmembrane helix</keyword>
<dbReference type="InterPro" id="IPR026620">
    <property type="entry name" value="TMEM177"/>
</dbReference>
<gene>
    <name evidence="3" type="ORF">O3P69_019487</name>
</gene>
<keyword evidence="1" id="KW-0175">Coiled coil</keyword>
<dbReference type="EMBL" id="JARAKH010000043">
    <property type="protein sequence ID" value="KAK8379573.1"/>
    <property type="molecule type" value="Genomic_DNA"/>
</dbReference>
<evidence type="ECO:0000256" key="1">
    <source>
        <dbReference type="SAM" id="Coils"/>
    </source>
</evidence>
<keyword evidence="4" id="KW-1185">Reference proteome</keyword>
<feature type="transmembrane region" description="Helical" evidence="2">
    <location>
        <begin position="191"/>
        <end position="212"/>
    </location>
</feature>
<dbReference type="Proteomes" id="UP001487740">
    <property type="component" value="Unassembled WGS sequence"/>
</dbReference>
<comment type="caution">
    <text evidence="3">The sequence shown here is derived from an EMBL/GenBank/DDBJ whole genome shotgun (WGS) entry which is preliminary data.</text>
</comment>
<dbReference type="PANTHER" id="PTHR21824">
    <property type="entry name" value="TRANSMEMBRANE PROTEIN 177"/>
    <property type="match status" value="1"/>
</dbReference>
<proteinExistence type="predicted"/>
<reference evidence="3 4" key="1">
    <citation type="submission" date="2023-03" db="EMBL/GenBank/DDBJ databases">
        <title>High-quality genome of Scylla paramamosain provides insights in environmental adaptation.</title>
        <authorList>
            <person name="Zhang L."/>
        </authorList>
    </citation>
    <scope>NUCLEOTIDE SEQUENCE [LARGE SCALE GENOMIC DNA]</scope>
    <source>
        <strain evidence="3">LZ_2023a</strain>
        <tissue evidence="3">Muscle</tissue>
    </source>
</reference>
<dbReference type="GO" id="GO:0016020">
    <property type="term" value="C:membrane"/>
    <property type="evidence" value="ECO:0007669"/>
    <property type="project" value="TreeGrafter"/>
</dbReference>
<name>A0AAW0SW29_SCYPA</name>
<feature type="transmembrane region" description="Helical" evidence="2">
    <location>
        <begin position="224"/>
        <end position="244"/>
    </location>
</feature>
<evidence type="ECO:0000313" key="4">
    <source>
        <dbReference type="Proteomes" id="UP001487740"/>
    </source>
</evidence>
<dbReference type="PANTHER" id="PTHR21824:SF4">
    <property type="entry name" value="TRANSMEMBRANE PROTEIN 177"/>
    <property type="match status" value="1"/>
</dbReference>
<sequence length="473" mass="52509">MAGLGGVQQGAEGCRQQYTSLHHRGAEATWIFGRVVQGWFTANLSPPHSQPPSTQCFTVLIDNVRQVTQAYRKGQPIAVPAKVTSLVQEVMEEMNIEKEVRQGVTIYTTYGFDLFHAGSLRSTNGSLLGLPASMKWDSDLEFDGTGVVVNNTPVPWGSEAGQALKNSLILSKNAKKFAIARELSGLQRTQAVTQALIPSMALIVSYSISLGINKRLNLYGKPRFLRLFLYSLAGLFGYCVYILAMDVDSVASDGAGDGAAAAMGREYVEGGVEFYEKILQRNVALRELMGPDGEKNYTAKGNDEVLLRTRHLPFTVRHEAMKKCLEKYEEEEKKKKEEEEEEEKIVVVMVVVAVNTTTSLDPDLLGEIENRDARDWEALWSEERLALCRLRLRHNLDSICGKDVFRRSAPPHPCCPAPRAAPLRTHATPLHPCYPRHAPSITSECCTEVGCTWEEYAEYCPSSSRLRPGVKLI</sequence>
<feature type="coiled-coil region" evidence="1">
    <location>
        <begin position="318"/>
        <end position="348"/>
    </location>
</feature>
<protein>
    <submittedName>
        <fullName evidence="3">Uncharacterized protein</fullName>
    </submittedName>
</protein>
<keyword evidence="2" id="KW-0472">Membrane</keyword>
<evidence type="ECO:0000313" key="3">
    <source>
        <dbReference type="EMBL" id="KAK8379573.1"/>
    </source>
</evidence>
<evidence type="ECO:0000256" key="2">
    <source>
        <dbReference type="SAM" id="Phobius"/>
    </source>
</evidence>
<dbReference type="AlphaFoldDB" id="A0AAW0SW29"/>
<organism evidence="3 4">
    <name type="scientific">Scylla paramamosain</name>
    <name type="common">Mud crab</name>
    <dbReference type="NCBI Taxonomy" id="85552"/>
    <lineage>
        <taxon>Eukaryota</taxon>
        <taxon>Metazoa</taxon>
        <taxon>Ecdysozoa</taxon>
        <taxon>Arthropoda</taxon>
        <taxon>Crustacea</taxon>
        <taxon>Multicrustacea</taxon>
        <taxon>Malacostraca</taxon>
        <taxon>Eumalacostraca</taxon>
        <taxon>Eucarida</taxon>
        <taxon>Decapoda</taxon>
        <taxon>Pleocyemata</taxon>
        <taxon>Brachyura</taxon>
        <taxon>Eubrachyura</taxon>
        <taxon>Portunoidea</taxon>
        <taxon>Portunidae</taxon>
        <taxon>Portuninae</taxon>
        <taxon>Scylla</taxon>
    </lineage>
</organism>
<accession>A0AAW0SW29</accession>
<keyword evidence="2" id="KW-0812">Transmembrane</keyword>